<keyword evidence="7" id="KW-1185">Reference proteome</keyword>
<dbReference type="Gene3D" id="1.10.3210.10">
    <property type="entry name" value="Hypothetical protein af1432"/>
    <property type="match status" value="1"/>
</dbReference>
<dbReference type="Pfam" id="PF13328">
    <property type="entry name" value="HD_4"/>
    <property type="match status" value="1"/>
</dbReference>
<evidence type="ECO:0000256" key="3">
    <source>
        <dbReference type="ARBA" id="ARBA00040793"/>
    </source>
</evidence>
<dbReference type="GO" id="GO:0008893">
    <property type="term" value="F:guanosine-3',5'-bis(diphosphate) 3'-diphosphatase activity"/>
    <property type="evidence" value="ECO:0007669"/>
    <property type="project" value="TreeGrafter"/>
</dbReference>
<protein>
    <recommendedName>
        <fullName evidence="3">Guanosine-3',5'-bis(diphosphate) 3'-pyrophosphohydrolase MESH1</fullName>
    </recommendedName>
    <alternativeName>
        <fullName evidence="4">Metazoan SpoT homolog 1</fullName>
    </alternativeName>
    <alternativeName>
        <fullName evidence="5">Penta-phosphate guanosine-3'-pyrophosphohydrolase</fullName>
    </alternativeName>
</protein>
<name>A0A0N5AEG6_9BILA</name>
<dbReference type="InterPro" id="IPR003607">
    <property type="entry name" value="HD/PDEase_dom"/>
</dbReference>
<evidence type="ECO:0000256" key="6">
    <source>
        <dbReference type="SAM" id="MobiDB-lite"/>
    </source>
</evidence>
<proteinExistence type="inferred from homology"/>
<comment type="function">
    <text evidence="1">ppGpp hydrolyzing enzyme involved in starvation response.</text>
</comment>
<dbReference type="Proteomes" id="UP000046393">
    <property type="component" value="Unplaced"/>
</dbReference>
<dbReference type="InterPro" id="IPR052194">
    <property type="entry name" value="MESH1"/>
</dbReference>
<comment type="similarity">
    <text evidence="2">Belongs to the MESH1 family.</text>
</comment>
<dbReference type="PANTHER" id="PTHR46246">
    <property type="entry name" value="GUANOSINE-3',5'-BIS(DIPHOSPHATE) 3'-PYROPHOSPHOHYDROLASE MESH1"/>
    <property type="match status" value="1"/>
</dbReference>
<evidence type="ECO:0000256" key="2">
    <source>
        <dbReference type="ARBA" id="ARBA00038354"/>
    </source>
</evidence>
<dbReference type="WBParaSite" id="SMUV_0000262101-mRNA-1">
    <property type="protein sequence ID" value="SMUV_0000262101-mRNA-1"/>
    <property type="gene ID" value="SMUV_0000262101"/>
</dbReference>
<dbReference type="SUPFAM" id="SSF109604">
    <property type="entry name" value="HD-domain/PDEase-like"/>
    <property type="match status" value="1"/>
</dbReference>
<accession>A0A0N5AEG6</accession>
<evidence type="ECO:0000313" key="8">
    <source>
        <dbReference type="WBParaSite" id="SMUV_0000262101-mRNA-1"/>
    </source>
</evidence>
<evidence type="ECO:0000256" key="4">
    <source>
        <dbReference type="ARBA" id="ARBA00041464"/>
    </source>
</evidence>
<sequence>MMEGNGGQGAASAPPAYDDLFPDQKSTNIYPDMPEEEKNEKCALDAGSSGELLKKVPPGVDGNDLALLLKAIDFAARRHRFQRRKDCEASPYVNHVIGVANILANEANITNITVLLAAVLHDTVEDTKTTLEEITELFGGQVSAIVSECLLEKMPTAERRQVEMARASTLSHNAKLVIMADKLYNLRDAERSLPFGWTTHYRKETFNWTKKYIALLKETNDYLEMALDDVINRNS</sequence>
<dbReference type="CDD" id="cd00077">
    <property type="entry name" value="HDc"/>
    <property type="match status" value="1"/>
</dbReference>
<evidence type="ECO:0000256" key="1">
    <source>
        <dbReference type="ARBA" id="ARBA00037781"/>
    </source>
</evidence>
<evidence type="ECO:0000313" key="7">
    <source>
        <dbReference type="Proteomes" id="UP000046393"/>
    </source>
</evidence>
<reference evidence="8" key="1">
    <citation type="submission" date="2017-02" db="UniProtKB">
        <authorList>
            <consortium name="WormBaseParasite"/>
        </authorList>
    </citation>
    <scope>IDENTIFICATION</scope>
</reference>
<feature type="region of interest" description="Disordered" evidence="6">
    <location>
        <begin position="1"/>
        <end position="36"/>
    </location>
</feature>
<evidence type="ECO:0000256" key="5">
    <source>
        <dbReference type="ARBA" id="ARBA00041770"/>
    </source>
</evidence>
<dbReference type="STRING" id="451379.A0A0N5AEG6"/>
<dbReference type="AlphaFoldDB" id="A0A0N5AEG6"/>
<dbReference type="PANTHER" id="PTHR46246:SF1">
    <property type="entry name" value="GUANOSINE-3',5'-BIS(DIPHOSPHATE) 3'-PYROPHOSPHOHYDROLASE MESH1"/>
    <property type="match status" value="1"/>
</dbReference>
<organism evidence="7 8">
    <name type="scientific">Syphacia muris</name>
    <dbReference type="NCBI Taxonomy" id="451379"/>
    <lineage>
        <taxon>Eukaryota</taxon>
        <taxon>Metazoa</taxon>
        <taxon>Ecdysozoa</taxon>
        <taxon>Nematoda</taxon>
        <taxon>Chromadorea</taxon>
        <taxon>Rhabditida</taxon>
        <taxon>Spirurina</taxon>
        <taxon>Oxyuridomorpha</taxon>
        <taxon>Oxyuroidea</taxon>
        <taxon>Oxyuridae</taxon>
        <taxon>Syphacia</taxon>
    </lineage>
</organism>